<dbReference type="EC" id="4.2.99.18" evidence="3"/>
<dbReference type="GO" id="GO:0006284">
    <property type="term" value="P:base-excision repair"/>
    <property type="evidence" value="ECO:0007669"/>
    <property type="project" value="InterPro"/>
</dbReference>
<dbReference type="Pfam" id="PF01149">
    <property type="entry name" value="Fapy_DNA_glyco"/>
    <property type="match status" value="1"/>
</dbReference>
<dbReference type="EMBL" id="CAFBIY010000102">
    <property type="protein sequence ID" value="CAB4851910.1"/>
    <property type="molecule type" value="Genomic_DNA"/>
</dbReference>
<dbReference type="Gene3D" id="1.10.8.50">
    <property type="match status" value="1"/>
</dbReference>
<dbReference type="CDD" id="cd08970">
    <property type="entry name" value="AcNei1_N"/>
    <property type="match status" value="1"/>
</dbReference>
<keyword evidence="4" id="KW-0479">Metal-binding</keyword>
<sequence>MPEGHTIHRIAKDHTKLLAARTVRVTSPQGRFATDAALVDGRVLERIEAAGKHLFYWFDNGLVGHVHLGLFGKFRVSPGPEHAPIIGQVRMRMSTDAGTVDLAGPTDCSIGTADERDAILARLGPDPLRRDARPELAIDRLAKSAQPIGQLLLDQRVLAGVGNVYRAEALFVQHIDPRRAGKDCTREELTALWHTIAVMLRQGVKDNRIITIDRSEFPLPKGPSRRGDTTYVYHRDVCLRCASPVQTVELGGRACYYCPTCQPR</sequence>
<dbReference type="InterPro" id="IPR035937">
    <property type="entry name" value="FPG_N"/>
</dbReference>
<name>A0A6J6R2I2_9ZZZZ</name>
<evidence type="ECO:0000256" key="13">
    <source>
        <dbReference type="ARBA" id="ARBA00023295"/>
    </source>
</evidence>
<dbReference type="PANTHER" id="PTHR42697:SF3">
    <property type="entry name" value="ENDONUCLEASE 8 1"/>
    <property type="match status" value="1"/>
</dbReference>
<evidence type="ECO:0000313" key="20">
    <source>
        <dbReference type="EMBL" id="CAB4931693.1"/>
    </source>
</evidence>
<evidence type="ECO:0000256" key="14">
    <source>
        <dbReference type="ARBA" id="ARBA00044632"/>
    </source>
</evidence>
<dbReference type="InterPro" id="IPR010979">
    <property type="entry name" value="Ribosomal_uS13-like_H2TH"/>
</dbReference>
<keyword evidence="12" id="KW-0511">Multifunctional enzyme</keyword>
<keyword evidence="6" id="KW-0863">Zinc-finger</keyword>
<dbReference type="InterPro" id="IPR015887">
    <property type="entry name" value="DNA_glyclase_Znf_dom_DNA_BS"/>
</dbReference>
<keyword evidence="8" id="KW-0862">Zinc</keyword>
<dbReference type="SUPFAM" id="SSF81624">
    <property type="entry name" value="N-terminal domain of MutM-like DNA repair proteins"/>
    <property type="match status" value="1"/>
</dbReference>
<evidence type="ECO:0000313" key="21">
    <source>
        <dbReference type="EMBL" id="CAB4987808.1"/>
    </source>
</evidence>
<dbReference type="PROSITE" id="PS01242">
    <property type="entry name" value="ZF_FPG_1"/>
    <property type="match status" value="1"/>
</dbReference>
<dbReference type="EMBL" id="CAFBMT010000007">
    <property type="protein sequence ID" value="CAB4931693.1"/>
    <property type="molecule type" value="Genomic_DNA"/>
</dbReference>
<comment type="similarity">
    <text evidence="2">Belongs to the FPG family.</text>
</comment>
<evidence type="ECO:0000259" key="16">
    <source>
        <dbReference type="PROSITE" id="PS51068"/>
    </source>
</evidence>
<dbReference type="SUPFAM" id="SSF57716">
    <property type="entry name" value="Glucocorticoid receptor-like (DNA-binding domain)"/>
    <property type="match status" value="1"/>
</dbReference>
<dbReference type="SUPFAM" id="SSF46946">
    <property type="entry name" value="S13-like H2TH domain"/>
    <property type="match status" value="1"/>
</dbReference>
<evidence type="ECO:0000256" key="7">
    <source>
        <dbReference type="ARBA" id="ARBA00022801"/>
    </source>
</evidence>
<proteinExistence type="inferred from homology"/>
<evidence type="ECO:0000256" key="4">
    <source>
        <dbReference type="ARBA" id="ARBA00022723"/>
    </source>
</evidence>
<feature type="domain" description="FPG-type" evidence="15">
    <location>
        <begin position="231"/>
        <end position="263"/>
    </location>
</feature>
<evidence type="ECO:0000256" key="3">
    <source>
        <dbReference type="ARBA" id="ARBA00012720"/>
    </source>
</evidence>
<organism evidence="18">
    <name type="scientific">freshwater metagenome</name>
    <dbReference type="NCBI Taxonomy" id="449393"/>
    <lineage>
        <taxon>unclassified sequences</taxon>
        <taxon>metagenomes</taxon>
        <taxon>ecological metagenomes</taxon>
    </lineage>
</organism>
<feature type="domain" description="Formamidopyrimidine-DNA glycosylase catalytic" evidence="16">
    <location>
        <begin position="1"/>
        <end position="181"/>
    </location>
</feature>
<dbReference type="EMBL" id="CAESGF010000007">
    <property type="protein sequence ID" value="CAB4363714.1"/>
    <property type="molecule type" value="Genomic_DNA"/>
</dbReference>
<comment type="cofactor">
    <cofactor evidence="1">
        <name>Zn(2+)</name>
        <dbReference type="ChEBI" id="CHEBI:29105"/>
    </cofactor>
</comment>
<evidence type="ECO:0000256" key="8">
    <source>
        <dbReference type="ARBA" id="ARBA00022833"/>
    </source>
</evidence>
<accession>A0A6J6R2I2</accession>
<evidence type="ECO:0000256" key="1">
    <source>
        <dbReference type="ARBA" id="ARBA00001947"/>
    </source>
</evidence>
<evidence type="ECO:0000313" key="19">
    <source>
        <dbReference type="EMBL" id="CAB4851910.1"/>
    </source>
</evidence>
<protein>
    <recommendedName>
        <fullName evidence="3">DNA-(apurinic or apyrimidinic site) lyase</fullName>
        <ecNumber evidence="3">4.2.99.18</ecNumber>
    </recommendedName>
</protein>
<evidence type="ECO:0000256" key="12">
    <source>
        <dbReference type="ARBA" id="ARBA00023268"/>
    </source>
</evidence>
<evidence type="ECO:0000256" key="5">
    <source>
        <dbReference type="ARBA" id="ARBA00022763"/>
    </source>
</evidence>
<evidence type="ECO:0000259" key="15">
    <source>
        <dbReference type="PROSITE" id="PS51066"/>
    </source>
</evidence>
<dbReference type="GO" id="GO:0008270">
    <property type="term" value="F:zinc ion binding"/>
    <property type="evidence" value="ECO:0007669"/>
    <property type="project" value="UniProtKB-KW"/>
</dbReference>
<keyword evidence="9" id="KW-0238">DNA-binding</keyword>
<keyword evidence="7" id="KW-0378">Hydrolase</keyword>
<dbReference type="PROSITE" id="PS51066">
    <property type="entry name" value="ZF_FPG_2"/>
    <property type="match status" value="1"/>
</dbReference>
<dbReference type="InterPro" id="IPR000214">
    <property type="entry name" value="Znf_DNA_glyclase/AP_lyase"/>
</dbReference>
<dbReference type="EMBL" id="CAEZYF010000005">
    <property type="protein sequence ID" value="CAB4717887.1"/>
    <property type="molecule type" value="Genomic_DNA"/>
</dbReference>
<dbReference type="GO" id="GO:0140078">
    <property type="term" value="F:class I DNA-(apurinic or apyrimidinic site) endonuclease activity"/>
    <property type="evidence" value="ECO:0007669"/>
    <property type="project" value="UniProtKB-EC"/>
</dbReference>
<dbReference type="GO" id="GO:0000703">
    <property type="term" value="F:oxidized pyrimidine nucleobase lesion DNA N-glycosylase activity"/>
    <property type="evidence" value="ECO:0007669"/>
    <property type="project" value="TreeGrafter"/>
</dbReference>
<keyword evidence="5" id="KW-0227">DNA damage</keyword>
<dbReference type="PANTHER" id="PTHR42697">
    <property type="entry name" value="ENDONUCLEASE 8"/>
    <property type="match status" value="1"/>
</dbReference>
<dbReference type="InterPro" id="IPR015886">
    <property type="entry name" value="H2TH_FPG"/>
</dbReference>
<dbReference type="InterPro" id="IPR012319">
    <property type="entry name" value="FPG_cat"/>
</dbReference>
<evidence type="ECO:0000256" key="6">
    <source>
        <dbReference type="ARBA" id="ARBA00022771"/>
    </source>
</evidence>
<evidence type="ECO:0000256" key="9">
    <source>
        <dbReference type="ARBA" id="ARBA00023125"/>
    </source>
</evidence>
<dbReference type="EMBL" id="CAFBOL010000027">
    <property type="protein sequence ID" value="CAB4987808.1"/>
    <property type="molecule type" value="Genomic_DNA"/>
</dbReference>
<comment type="catalytic activity">
    <reaction evidence="14">
        <text>2'-deoxyribonucleotide-(2'-deoxyribose 5'-phosphate)-2'-deoxyribonucleotide-DNA = a 3'-end 2'-deoxyribonucleotide-(2,3-dehydro-2,3-deoxyribose 5'-phosphate)-DNA + a 5'-end 5'-phospho-2'-deoxyribonucleoside-DNA + H(+)</text>
        <dbReference type="Rhea" id="RHEA:66592"/>
        <dbReference type="Rhea" id="RHEA-COMP:13180"/>
        <dbReference type="Rhea" id="RHEA-COMP:16897"/>
        <dbReference type="Rhea" id="RHEA-COMP:17067"/>
        <dbReference type="ChEBI" id="CHEBI:15378"/>
        <dbReference type="ChEBI" id="CHEBI:136412"/>
        <dbReference type="ChEBI" id="CHEBI:157695"/>
        <dbReference type="ChEBI" id="CHEBI:167181"/>
        <dbReference type="EC" id="4.2.99.18"/>
    </reaction>
</comment>
<gene>
    <name evidence="18" type="ORF">UFOPK2656_01101</name>
    <name evidence="19" type="ORF">UFOPK3267_01797</name>
    <name evidence="20" type="ORF">UFOPK3651_01523</name>
    <name evidence="21" type="ORF">UFOPK3931_01270</name>
    <name evidence="17" type="ORF">UFOPK4189_01490</name>
</gene>
<dbReference type="GO" id="GO:0003684">
    <property type="term" value="F:damaged DNA binding"/>
    <property type="evidence" value="ECO:0007669"/>
    <property type="project" value="InterPro"/>
</dbReference>
<evidence type="ECO:0000256" key="2">
    <source>
        <dbReference type="ARBA" id="ARBA00009409"/>
    </source>
</evidence>
<dbReference type="Pfam" id="PF06831">
    <property type="entry name" value="H2TH"/>
    <property type="match status" value="1"/>
</dbReference>
<dbReference type="Pfam" id="PF06827">
    <property type="entry name" value="zf-FPG_IleRS"/>
    <property type="match status" value="1"/>
</dbReference>
<evidence type="ECO:0000313" key="17">
    <source>
        <dbReference type="EMBL" id="CAB4363714.1"/>
    </source>
</evidence>
<dbReference type="SMART" id="SM01232">
    <property type="entry name" value="H2TH"/>
    <property type="match status" value="1"/>
</dbReference>
<reference evidence="18" key="1">
    <citation type="submission" date="2020-05" db="EMBL/GenBank/DDBJ databases">
        <authorList>
            <person name="Chiriac C."/>
            <person name="Salcher M."/>
            <person name="Ghai R."/>
            <person name="Kavagutti S V."/>
        </authorList>
    </citation>
    <scope>NUCLEOTIDE SEQUENCE</scope>
</reference>
<dbReference type="InterPro" id="IPR010663">
    <property type="entry name" value="Znf_FPG/IleRS"/>
</dbReference>
<dbReference type="Gene3D" id="3.20.190.10">
    <property type="entry name" value="MutM-like, N-terminal"/>
    <property type="match status" value="1"/>
</dbReference>
<keyword evidence="13" id="KW-0326">Glycosidase</keyword>
<evidence type="ECO:0000256" key="11">
    <source>
        <dbReference type="ARBA" id="ARBA00023239"/>
    </source>
</evidence>
<keyword evidence="11" id="KW-0456">Lyase</keyword>
<dbReference type="AlphaFoldDB" id="A0A6J6R2I2"/>
<evidence type="ECO:0000313" key="18">
    <source>
        <dbReference type="EMBL" id="CAB4717887.1"/>
    </source>
</evidence>
<evidence type="ECO:0000256" key="10">
    <source>
        <dbReference type="ARBA" id="ARBA00023204"/>
    </source>
</evidence>
<dbReference type="PROSITE" id="PS51068">
    <property type="entry name" value="FPG_CAT"/>
    <property type="match status" value="1"/>
</dbReference>
<dbReference type="SMART" id="SM00898">
    <property type="entry name" value="Fapy_DNA_glyco"/>
    <property type="match status" value="1"/>
</dbReference>
<keyword evidence="10" id="KW-0234">DNA repair</keyword>